<dbReference type="Pfam" id="PF12874">
    <property type="entry name" value="zf-met"/>
    <property type="match status" value="1"/>
</dbReference>
<feature type="domain" description="C2H2-type" evidence="12">
    <location>
        <begin position="1117"/>
        <end position="1145"/>
    </location>
</feature>
<keyword evidence="5" id="KW-0862">Zinc</keyword>
<keyword evidence="2" id="KW-0479">Metal-binding</keyword>
<feature type="domain" description="C2H2-type" evidence="12">
    <location>
        <begin position="975"/>
        <end position="1002"/>
    </location>
</feature>
<dbReference type="InterPro" id="IPR050752">
    <property type="entry name" value="C2H2-ZF_domain"/>
</dbReference>
<keyword evidence="7" id="KW-0238">DNA-binding</keyword>
<feature type="compositionally biased region" description="Basic and acidic residues" evidence="11">
    <location>
        <begin position="232"/>
        <end position="245"/>
    </location>
</feature>
<accession>A0ABY7E787</accession>
<keyword evidence="6" id="KW-0805">Transcription regulation</keyword>
<dbReference type="SMART" id="SM00355">
    <property type="entry name" value="ZnF_C2H2"/>
    <property type="match status" value="12"/>
</dbReference>
<gene>
    <name evidence="14" type="ORF">MAR_020179</name>
</gene>
<dbReference type="PANTHER" id="PTHR24384:SF189">
    <property type="entry name" value="C2H2-TYPE DOMAIN-CONTAINING PROTEIN-RELATED"/>
    <property type="match status" value="1"/>
</dbReference>
<proteinExistence type="predicted"/>
<feature type="domain" description="C2H2-type" evidence="12">
    <location>
        <begin position="917"/>
        <end position="944"/>
    </location>
</feature>
<keyword evidence="4 10" id="KW-0863">Zinc-finger</keyword>
<reference evidence="14" key="1">
    <citation type="submission" date="2022-11" db="EMBL/GenBank/DDBJ databases">
        <title>Centuries of genome instability and evolution in soft-shell clam transmissible cancer (bioRxiv).</title>
        <authorList>
            <person name="Hart S.F.M."/>
            <person name="Yonemitsu M.A."/>
            <person name="Giersch R.M."/>
            <person name="Beal B.F."/>
            <person name="Arriagada G."/>
            <person name="Davis B.W."/>
            <person name="Ostrander E.A."/>
            <person name="Goff S.P."/>
            <person name="Metzger M.J."/>
        </authorList>
    </citation>
    <scope>NUCLEOTIDE SEQUENCE</scope>
    <source>
        <strain evidence="14">MELC-2E11</strain>
        <tissue evidence="14">Siphon/mantle</tissue>
    </source>
</reference>
<evidence type="ECO:0000313" key="14">
    <source>
        <dbReference type="EMBL" id="WAR04810.1"/>
    </source>
</evidence>
<evidence type="ECO:0000259" key="13">
    <source>
        <dbReference type="PROSITE" id="PS50280"/>
    </source>
</evidence>
<feature type="compositionally biased region" description="Polar residues" evidence="11">
    <location>
        <begin position="723"/>
        <end position="738"/>
    </location>
</feature>
<dbReference type="Gene3D" id="3.30.160.60">
    <property type="entry name" value="Classic Zinc Finger"/>
    <property type="match status" value="7"/>
</dbReference>
<dbReference type="Pfam" id="PF13912">
    <property type="entry name" value="zf-C2H2_6"/>
    <property type="match status" value="1"/>
</dbReference>
<dbReference type="Pfam" id="PF00096">
    <property type="entry name" value="zf-C2H2"/>
    <property type="match status" value="4"/>
</dbReference>
<evidence type="ECO:0000256" key="5">
    <source>
        <dbReference type="ARBA" id="ARBA00022833"/>
    </source>
</evidence>
<name>A0ABY7E787_MYAAR</name>
<dbReference type="PANTHER" id="PTHR24384">
    <property type="entry name" value="FINGER PUTATIVE TRANSCRIPTION FACTOR FAMILY-RELATED"/>
    <property type="match status" value="1"/>
</dbReference>
<evidence type="ECO:0000256" key="6">
    <source>
        <dbReference type="ARBA" id="ARBA00023015"/>
    </source>
</evidence>
<dbReference type="SUPFAM" id="SSF57667">
    <property type="entry name" value="beta-beta-alpha zinc fingers"/>
    <property type="match status" value="5"/>
</dbReference>
<keyword evidence="9" id="KW-0539">Nucleus</keyword>
<feature type="domain" description="C2H2-type" evidence="12">
    <location>
        <begin position="1032"/>
        <end position="1059"/>
    </location>
</feature>
<evidence type="ECO:0000256" key="10">
    <source>
        <dbReference type="PROSITE-ProRule" id="PRU00042"/>
    </source>
</evidence>
<dbReference type="Pfam" id="PF21549">
    <property type="entry name" value="PRDM2_PR"/>
    <property type="match status" value="1"/>
</dbReference>
<evidence type="ECO:0000259" key="12">
    <source>
        <dbReference type="PROSITE" id="PS50157"/>
    </source>
</evidence>
<evidence type="ECO:0000256" key="1">
    <source>
        <dbReference type="ARBA" id="ARBA00004123"/>
    </source>
</evidence>
<dbReference type="InterPro" id="IPR036236">
    <property type="entry name" value="Znf_C2H2_sf"/>
</dbReference>
<feature type="domain" description="C2H2-type" evidence="12">
    <location>
        <begin position="878"/>
        <end position="905"/>
    </location>
</feature>
<feature type="domain" description="C2H2-type" evidence="12">
    <location>
        <begin position="947"/>
        <end position="974"/>
    </location>
</feature>
<evidence type="ECO:0000256" key="8">
    <source>
        <dbReference type="ARBA" id="ARBA00023163"/>
    </source>
</evidence>
<feature type="region of interest" description="Disordered" evidence="11">
    <location>
        <begin position="1"/>
        <end position="56"/>
    </location>
</feature>
<organism evidence="14 15">
    <name type="scientific">Mya arenaria</name>
    <name type="common">Soft-shell clam</name>
    <dbReference type="NCBI Taxonomy" id="6604"/>
    <lineage>
        <taxon>Eukaryota</taxon>
        <taxon>Metazoa</taxon>
        <taxon>Spiralia</taxon>
        <taxon>Lophotrochozoa</taxon>
        <taxon>Mollusca</taxon>
        <taxon>Bivalvia</taxon>
        <taxon>Autobranchia</taxon>
        <taxon>Heteroconchia</taxon>
        <taxon>Euheterodonta</taxon>
        <taxon>Imparidentia</taxon>
        <taxon>Neoheterodontei</taxon>
        <taxon>Myida</taxon>
        <taxon>Myoidea</taxon>
        <taxon>Myidae</taxon>
        <taxon>Mya</taxon>
    </lineage>
</organism>
<sequence>MEFLTMGDSSSDRPPPWASNNFGAPQGEDEPSSSSIPSSSGGGGADHQVPDFADMSPASFVQAAYRAEQRYQSDSDGLPGRYAADSYSVQSVPHVSMSASNHVYQVAESSYEAPQDPYQDMGSSNEAQILQENYLDNPPVASSSPVQSAHMRYQMHQLVVNAQSQLGTESRVLSPDVDSTVGQSGASILHRQPITSRGIRLQQLGMHGVAMSFSQGEVSASDDPPISSRGHLHGDRELGQGHHDDMGHVHHGEVGQGHGEVEIAHSYQRGASLVMEDMEGAVSSLSGSGPNEAEVTVRQINKAARQASMDIECGEPDTTQTDEEFIGNQYSSEGEEDLSQVIPSQPQHSNMGYVLEPHQNILTYRLAMQSSDAIPVSANQISASNLPDNYPSRSSALPVSFVSSSSTAIYPTSIQAGSHQQISTNQMNLPVLSSNHTPVMSSNYMPVLTAEQNSSFSTSHVQENNQVVSAMGVNVSQEMFTMESKPRIETSGLPIMAGYDEGGLDSTSQGEPQPSTSKPTTSYDVECSAHTLIPLPDKIVFSRAWASLPSQLQIFRMEQTNGGETELGVFTKKRINKQTQFGPFVAELVGSRDHLTRHTFPLMVEQPSGEVAYYEACDENKCNWMMFVRPAASFAEQNLVAYQHGQDIFFTTSKDVDSREELKVWYAAHYADRWNQPYYTATEQDIEAMEEKACKYQCYDCTKRFKTMAALQRHMIIHESSKNTDTTNSGTEPSSSGVELSPVPKKRRSLVPPHIRKKMIEAKKAKKRSTNIYLNKMLKKYHKRHENEVFRKNIQSQIQSGTYQPPASEHTCTECNLTFDNPSLYNLHILSHNVDGDVEKKFSPIPEQVNMMMSPGSNLGTSTQPSQNDSGVSLQTSFNCPVCPYQFYRQQDLVDHVKCHAKPPSMKRETRASLRRFKCEECNRTFTSEARLDGHVISHQIEDSKPFQCPQCNKRFMNNSALSCHLKIHSTAKYYQCPICNLGFDHTAAMREHSYVHANQNGSFNCPECEKVFQEFLVLKKHMKNFHTHQQHPCQICGKVFPRSDKLRMHMLRHSTLREFMCDTCGKQFKRKDKLKEHIHRMHSVERLEKDKMRMLKPQSRRFIPKVAPTEYHRFIYKCHLCLLGFKRRGMLVNHIAKRHPNVKIDSVPELNLPILKTQRDYYCQYCDKVYKSSSKRKAHIMKNHPGSELPQSGRKKVSLTEIPGVPNPTYSQTVGSITTMPHQCSHCHKQYASKAKLLQHQRRKHPGTCPDSRNRGIPLHLTKMEHDALHTSTDADGTVTVAVEHYDAEGNQAQDASQATDLLTQAMSELTQSVDFRQISATQGVDAASYLAGRLSQGGQAMVQIQASGAGGSGTIELAHLSQALQQFAPSQLPIQVQVSSGSTNIQIPILASNPTVSGAQILTVEAPEGVNQTPGTSQGGQISFPPISIVSGTYLPKNWTNYAYKSIEKHFSNN</sequence>
<protein>
    <submittedName>
        <fullName evidence="14">PRD10-like protein</fullName>
    </submittedName>
</protein>
<keyword evidence="15" id="KW-1185">Reference proteome</keyword>
<dbReference type="InterPro" id="IPR001214">
    <property type="entry name" value="SET_dom"/>
</dbReference>
<feature type="domain" description="SET" evidence="13">
    <location>
        <begin position="550"/>
        <end position="667"/>
    </location>
</feature>
<dbReference type="PROSITE" id="PS50280">
    <property type="entry name" value="SET"/>
    <property type="match status" value="1"/>
</dbReference>
<feature type="domain" description="C2H2-type" evidence="12">
    <location>
        <begin position="1060"/>
        <end position="1088"/>
    </location>
</feature>
<evidence type="ECO:0000256" key="2">
    <source>
        <dbReference type="ARBA" id="ARBA00022723"/>
    </source>
</evidence>
<evidence type="ECO:0000313" key="15">
    <source>
        <dbReference type="Proteomes" id="UP001164746"/>
    </source>
</evidence>
<feature type="domain" description="C2H2-type" evidence="12">
    <location>
        <begin position="1162"/>
        <end position="1190"/>
    </location>
</feature>
<feature type="domain" description="C2H2-type" evidence="12">
    <location>
        <begin position="1004"/>
        <end position="1032"/>
    </location>
</feature>
<dbReference type="EMBL" id="CP111016">
    <property type="protein sequence ID" value="WAR04810.1"/>
    <property type="molecule type" value="Genomic_DNA"/>
</dbReference>
<dbReference type="PROSITE" id="PS00028">
    <property type="entry name" value="ZINC_FINGER_C2H2_1"/>
    <property type="match status" value="12"/>
</dbReference>
<evidence type="ECO:0000256" key="3">
    <source>
        <dbReference type="ARBA" id="ARBA00022737"/>
    </source>
</evidence>
<feature type="domain" description="C2H2-type" evidence="12">
    <location>
        <begin position="696"/>
        <end position="723"/>
    </location>
</feature>
<dbReference type="Gene3D" id="2.170.270.10">
    <property type="entry name" value="SET domain"/>
    <property type="match status" value="1"/>
</dbReference>
<evidence type="ECO:0000256" key="9">
    <source>
        <dbReference type="ARBA" id="ARBA00023242"/>
    </source>
</evidence>
<dbReference type="InterPro" id="IPR046341">
    <property type="entry name" value="SET_dom_sf"/>
</dbReference>
<evidence type="ECO:0000256" key="7">
    <source>
        <dbReference type="ARBA" id="ARBA00023125"/>
    </source>
</evidence>
<evidence type="ECO:0000256" key="11">
    <source>
        <dbReference type="SAM" id="MobiDB-lite"/>
    </source>
</evidence>
<evidence type="ECO:0000256" key="4">
    <source>
        <dbReference type="ARBA" id="ARBA00022771"/>
    </source>
</evidence>
<comment type="subcellular location">
    <subcellularLocation>
        <location evidence="1">Nucleus</location>
    </subcellularLocation>
</comment>
<keyword evidence="8" id="KW-0804">Transcription</keyword>
<dbReference type="PROSITE" id="PS50157">
    <property type="entry name" value="ZINC_FINGER_C2H2_2"/>
    <property type="match status" value="11"/>
</dbReference>
<dbReference type="Proteomes" id="UP001164746">
    <property type="component" value="Chromosome 5"/>
</dbReference>
<feature type="region of interest" description="Disordered" evidence="11">
    <location>
        <begin position="720"/>
        <end position="747"/>
    </location>
</feature>
<feature type="region of interest" description="Disordered" evidence="11">
    <location>
        <begin position="496"/>
        <end position="523"/>
    </location>
</feature>
<feature type="region of interest" description="Disordered" evidence="11">
    <location>
        <begin position="216"/>
        <end position="245"/>
    </location>
</feature>
<keyword evidence="3" id="KW-0677">Repeat</keyword>
<dbReference type="InterPro" id="IPR013087">
    <property type="entry name" value="Znf_C2H2_type"/>
</dbReference>
<feature type="compositionally biased region" description="Polar residues" evidence="11">
    <location>
        <begin position="505"/>
        <end position="523"/>
    </location>
</feature>
<feature type="domain" description="C2H2-type" evidence="12">
    <location>
        <begin position="1223"/>
        <end position="1251"/>
    </location>
</feature>